<sequence>MADETVLVRCRTCGTRNRIPVARLKDGPRCGRCKNSFPPIAAPSRPVVVTDRTFADEVLASLLPVMLDCWAAWCAPCGAMAPVLDDLARGYAGRLKVAKLNVDQNPVTASRYSVLSLPTLLFFRDGKVVDTAAGALPRQEIERYLWRFLAR</sequence>
<evidence type="ECO:0000256" key="7">
    <source>
        <dbReference type="NCBIfam" id="TIGR01068"/>
    </source>
</evidence>
<organism evidence="9 10">
    <name type="scientific">Desulfosarcina alkanivorans</name>
    <dbReference type="NCBI Taxonomy" id="571177"/>
    <lineage>
        <taxon>Bacteria</taxon>
        <taxon>Pseudomonadati</taxon>
        <taxon>Thermodesulfobacteriota</taxon>
        <taxon>Desulfobacteria</taxon>
        <taxon>Desulfobacterales</taxon>
        <taxon>Desulfosarcinaceae</taxon>
        <taxon>Desulfosarcina</taxon>
    </lineage>
</organism>
<dbReference type="PRINTS" id="PR00421">
    <property type="entry name" value="THIOREDOXIN"/>
</dbReference>
<evidence type="ECO:0000256" key="5">
    <source>
        <dbReference type="ARBA" id="ARBA00023157"/>
    </source>
</evidence>
<dbReference type="EMBL" id="AP021874">
    <property type="protein sequence ID" value="BBO69260.1"/>
    <property type="molecule type" value="Genomic_DNA"/>
</dbReference>
<dbReference type="InterPro" id="IPR049299">
    <property type="entry name" value="Thio2_N"/>
</dbReference>
<dbReference type="PANTHER" id="PTHR45663:SF11">
    <property type="entry name" value="GEO12009P1"/>
    <property type="match status" value="1"/>
</dbReference>
<dbReference type="KEGG" id="dalk:DSCA_31900"/>
<dbReference type="SUPFAM" id="SSF52833">
    <property type="entry name" value="Thioredoxin-like"/>
    <property type="match status" value="1"/>
</dbReference>
<dbReference type="GO" id="GO:0005737">
    <property type="term" value="C:cytoplasm"/>
    <property type="evidence" value="ECO:0007669"/>
    <property type="project" value="TreeGrafter"/>
</dbReference>
<evidence type="ECO:0000256" key="6">
    <source>
        <dbReference type="ARBA" id="ARBA00023284"/>
    </source>
</evidence>
<dbReference type="GO" id="GO:0015035">
    <property type="term" value="F:protein-disulfide reductase activity"/>
    <property type="evidence" value="ECO:0007669"/>
    <property type="project" value="UniProtKB-UniRule"/>
</dbReference>
<evidence type="ECO:0000256" key="3">
    <source>
        <dbReference type="ARBA" id="ARBA00022723"/>
    </source>
</evidence>
<keyword evidence="2" id="KW-0813">Transport</keyword>
<keyword evidence="5" id="KW-1015">Disulfide bond</keyword>
<dbReference type="RefSeq" id="WP_155317321.1">
    <property type="nucleotide sequence ID" value="NZ_AP021874.1"/>
</dbReference>
<dbReference type="CDD" id="cd02947">
    <property type="entry name" value="TRX_family"/>
    <property type="match status" value="1"/>
</dbReference>
<dbReference type="InterPro" id="IPR013766">
    <property type="entry name" value="Thioredoxin_domain"/>
</dbReference>
<evidence type="ECO:0000256" key="4">
    <source>
        <dbReference type="ARBA" id="ARBA00022982"/>
    </source>
</evidence>
<evidence type="ECO:0000259" key="8">
    <source>
        <dbReference type="PROSITE" id="PS51352"/>
    </source>
</evidence>
<dbReference type="InterPro" id="IPR036249">
    <property type="entry name" value="Thioredoxin-like_sf"/>
</dbReference>
<evidence type="ECO:0000313" key="10">
    <source>
        <dbReference type="Proteomes" id="UP000427906"/>
    </source>
</evidence>
<keyword evidence="3" id="KW-0479">Metal-binding</keyword>
<gene>
    <name evidence="9" type="primary">trxC</name>
    <name evidence="9" type="ORF">DSCA_31900</name>
</gene>
<dbReference type="AlphaFoldDB" id="A0A5K7YLY6"/>
<dbReference type="Gene3D" id="3.40.30.10">
    <property type="entry name" value="Glutaredoxin"/>
    <property type="match status" value="1"/>
</dbReference>
<dbReference type="InterPro" id="IPR005746">
    <property type="entry name" value="Thioredoxin"/>
</dbReference>
<dbReference type="InterPro" id="IPR017937">
    <property type="entry name" value="Thioredoxin_CS"/>
</dbReference>
<dbReference type="PROSITE" id="PS00194">
    <property type="entry name" value="THIOREDOXIN_1"/>
    <property type="match status" value="1"/>
</dbReference>
<dbReference type="Pfam" id="PF21352">
    <property type="entry name" value="Zn_ribbon_Thio2"/>
    <property type="match status" value="1"/>
</dbReference>
<feature type="domain" description="Thioredoxin" evidence="8">
    <location>
        <begin position="36"/>
        <end position="150"/>
    </location>
</feature>
<evidence type="ECO:0000256" key="2">
    <source>
        <dbReference type="ARBA" id="ARBA00022448"/>
    </source>
</evidence>
<keyword evidence="10" id="KW-1185">Reference proteome</keyword>
<keyword evidence="6" id="KW-0676">Redox-active center</keyword>
<dbReference type="Gene3D" id="2.30.30.380">
    <property type="entry name" value="Zn-finger domain of Sec23/24"/>
    <property type="match status" value="1"/>
</dbReference>
<accession>A0A5K7YLY6</accession>
<dbReference type="PROSITE" id="PS51352">
    <property type="entry name" value="THIOREDOXIN_2"/>
    <property type="match status" value="1"/>
</dbReference>
<dbReference type="Proteomes" id="UP000427906">
    <property type="component" value="Chromosome"/>
</dbReference>
<name>A0A5K7YLY6_9BACT</name>
<evidence type="ECO:0000313" key="9">
    <source>
        <dbReference type="EMBL" id="BBO69260.1"/>
    </source>
</evidence>
<evidence type="ECO:0000256" key="1">
    <source>
        <dbReference type="ARBA" id="ARBA00008987"/>
    </source>
</evidence>
<dbReference type="NCBIfam" id="TIGR01068">
    <property type="entry name" value="thioredoxin"/>
    <property type="match status" value="1"/>
</dbReference>
<keyword evidence="4" id="KW-0249">Electron transport</keyword>
<reference evidence="9 10" key="1">
    <citation type="submission" date="2019-11" db="EMBL/GenBank/DDBJ databases">
        <title>Comparative genomics of hydrocarbon-degrading Desulfosarcina strains.</title>
        <authorList>
            <person name="Watanabe M."/>
            <person name="Kojima H."/>
            <person name="Fukui M."/>
        </authorList>
    </citation>
    <scope>NUCLEOTIDE SEQUENCE [LARGE SCALE GENOMIC DNA]</scope>
    <source>
        <strain evidence="9 10">PL12</strain>
    </source>
</reference>
<dbReference type="Pfam" id="PF00085">
    <property type="entry name" value="Thioredoxin"/>
    <property type="match status" value="1"/>
</dbReference>
<dbReference type="GO" id="GO:0046872">
    <property type="term" value="F:metal ion binding"/>
    <property type="evidence" value="ECO:0007669"/>
    <property type="project" value="UniProtKB-KW"/>
</dbReference>
<comment type="similarity">
    <text evidence="1">Belongs to the thioredoxin family.</text>
</comment>
<proteinExistence type="inferred from homology"/>
<dbReference type="PANTHER" id="PTHR45663">
    <property type="entry name" value="GEO12009P1"/>
    <property type="match status" value="1"/>
</dbReference>
<protein>
    <recommendedName>
        <fullName evidence="7">Thioredoxin</fullName>
    </recommendedName>
</protein>
<dbReference type="OrthoDB" id="9790390at2"/>
<dbReference type="FunFam" id="3.40.30.10:FF:000001">
    <property type="entry name" value="Thioredoxin"/>
    <property type="match status" value="1"/>
</dbReference>